<dbReference type="PANTHER" id="PTHR42796">
    <property type="entry name" value="FUMARYLACETOACETATE HYDROLASE DOMAIN-CONTAINING PROTEIN 2A-RELATED"/>
    <property type="match status" value="1"/>
</dbReference>
<dbReference type="Gene3D" id="3.90.850.10">
    <property type="entry name" value="Fumarylacetoacetase-like, C-terminal domain"/>
    <property type="match status" value="1"/>
</dbReference>
<gene>
    <name evidence="4" type="ORF">ABIQ69_10465</name>
</gene>
<organism evidence="4">
    <name type="scientific">Agromyces sp. G08B096</name>
    <dbReference type="NCBI Taxonomy" id="3156399"/>
    <lineage>
        <taxon>Bacteria</taxon>
        <taxon>Bacillati</taxon>
        <taxon>Actinomycetota</taxon>
        <taxon>Actinomycetes</taxon>
        <taxon>Micrococcales</taxon>
        <taxon>Microbacteriaceae</taxon>
        <taxon>Agromyces</taxon>
    </lineage>
</organism>
<protein>
    <submittedName>
        <fullName evidence="4">Fumarylacetoacetate hydrolase family protein</fullName>
    </submittedName>
</protein>
<dbReference type="GO" id="GO:0044281">
    <property type="term" value="P:small molecule metabolic process"/>
    <property type="evidence" value="ECO:0007669"/>
    <property type="project" value="UniProtKB-ARBA"/>
</dbReference>
<dbReference type="InterPro" id="IPR051121">
    <property type="entry name" value="FAH"/>
</dbReference>
<reference evidence="4" key="1">
    <citation type="submission" date="2024-05" db="EMBL/GenBank/DDBJ databases">
        <authorList>
            <person name="Yu L."/>
        </authorList>
    </citation>
    <scope>NUCLEOTIDE SEQUENCE</scope>
    <source>
        <strain evidence="4">G08B096</strain>
    </source>
</reference>
<dbReference type="AlphaFoldDB" id="A0AAU7W5M9"/>
<accession>A0AAU7W5M9</accession>
<evidence type="ECO:0000259" key="3">
    <source>
        <dbReference type="Pfam" id="PF01557"/>
    </source>
</evidence>
<dbReference type="Pfam" id="PF01557">
    <property type="entry name" value="FAA_hydrolase"/>
    <property type="match status" value="1"/>
</dbReference>
<sequence>MRFARLGPVGREVPVLVDGERVFDLRGLTADLDGAFLAGGGVERARAALAAGDLPVRSPEEVRGLRVGAPIARPSAVYCIGMNYAAHAAESGSAPPDRLVMFMKSPNTVVGPDDDVEIPPGSTKTDWEVELGIVIGRRTSYLGSPAEARACIAGFVAANDLSEREWQIELSGGQWSKGKSAPGFCPTGPWLVTPDEVDADDVRLTSFVNGEPRQDSRTSDLIFGIDEIVFQLSRFLVLEPGDLILTGTPEGVGLSGRFPYLAPGDVVELEIEGLGRQRQRVVASPAAEVSA</sequence>
<comment type="similarity">
    <text evidence="1">Belongs to the FAH family.</text>
</comment>
<evidence type="ECO:0000256" key="1">
    <source>
        <dbReference type="ARBA" id="ARBA00010211"/>
    </source>
</evidence>
<keyword evidence="2" id="KW-0479">Metal-binding</keyword>
<dbReference type="SUPFAM" id="SSF56529">
    <property type="entry name" value="FAH"/>
    <property type="match status" value="1"/>
</dbReference>
<evidence type="ECO:0000313" key="4">
    <source>
        <dbReference type="EMBL" id="XBX81036.1"/>
    </source>
</evidence>
<dbReference type="GO" id="GO:0046872">
    <property type="term" value="F:metal ion binding"/>
    <property type="evidence" value="ECO:0007669"/>
    <property type="project" value="UniProtKB-KW"/>
</dbReference>
<dbReference type="InterPro" id="IPR011234">
    <property type="entry name" value="Fumarylacetoacetase-like_C"/>
</dbReference>
<dbReference type="PANTHER" id="PTHR42796:SF4">
    <property type="entry name" value="FUMARYLACETOACETATE HYDROLASE DOMAIN-CONTAINING PROTEIN 2A"/>
    <property type="match status" value="1"/>
</dbReference>
<feature type="domain" description="Fumarylacetoacetase-like C-terminal" evidence="3">
    <location>
        <begin position="77"/>
        <end position="282"/>
    </location>
</feature>
<name>A0AAU7W5M9_9MICO</name>
<dbReference type="RefSeq" id="WP_350347061.1">
    <property type="nucleotide sequence ID" value="NZ_CP158374.1"/>
</dbReference>
<evidence type="ECO:0000256" key="2">
    <source>
        <dbReference type="ARBA" id="ARBA00022723"/>
    </source>
</evidence>
<dbReference type="InterPro" id="IPR036663">
    <property type="entry name" value="Fumarylacetoacetase_C_sf"/>
</dbReference>
<proteinExistence type="inferred from homology"/>
<keyword evidence="4" id="KW-0378">Hydrolase</keyword>
<dbReference type="EMBL" id="CP158374">
    <property type="protein sequence ID" value="XBX81036.1"/>
    <property type="molecule type" value="Genomic_DNA"/>
</dbReference>
<dbReference type="GO" id="GO:0016787">
    <property type="term" value="F:hydrolase activity"/>
    <property type="evidence" value="ECO:0007669"/>
    <property type="project" value="UniProtKB-KW"/>
</dbReference>